<reference evidence="2 3" key="1">
    <citation type="submission" date="2024-06" db="EMBL/GenBank/DDBJ databases">
        <title>The draft genome of Grus japonensis, version 3.</title>
        <authorList>
            <person name="Nabeshima K."/>
            <person name="Suzuki S."/>
            <person name="Onuma M."/>
        </authorList>
    </citation>
    <scope>NUCLEOTIDE SEQUENCE [LARGE SCALE GENOMIC DNA]</scope>
    <source>
        <strain evidence="2 3">451A</strain>
    </source>
</reference>
<feature type="compositionally biased region" description="Basic and acidic residues" evidence="1">
    <location>
        <begin position="39"/>
        <end position="52"/>
    </location>
</feature>
<evidence type="ECO:0000313" key="3">
    <source>
        <dbReference type="Proteomes" id="UP001623348"/>
    </source>
</evidence>
<dbReference type="AlphaFoldDB" id="A0ABC9WHK3"/>
<evidence type="ECO:0000256" key="1">
    <source>
        <dbReference type="SAM" id="MobiDB-lite"/>
    </source>
</evidence>
<feature type="region of interest" description="Disordered" evidence="1">
    <location>
        <begin position="39"/>
        <end position="60"/>
    </location>
</feature>
<gene>
    <name evidence="2" type="ORF">GRJ2_000893700</name>
</gene>
<protein>
    <submittedName>
        <fullName evidence="2">Mitochondrial enolase superfamily member 1</fullName>
    </submittedName>
</protein>
<feature type="compositionally biased region" description="Basic residues" evidence="1">
    <location>
        <begin position="1"/>
        <end position="12"/>
    </location>
</feature>
<proteinExistence type="predicted"/>
<dbReference type="PANTHER" id="PTHR33332">
    <property type="entry name" value="REVERSE TRANSCRIPTASE DOMAIN-CONTAINING PROTEIN"/>
    <property type="match status" value="1"/>
</dbReference>
<sequence>MKFNKVKGKVLHLGRNNPNHQYSPTADWLESSFAKKDVGDSGGKAADREPATHSRSTKRPNSILGCIRKSMTSRLRKVILPFYSPLMQMHLECCVQCWAPQYNKDMDLLEQAQGKATKMIKGLIKVYKHLMGGYKKEGTSLLSVMPSDRTRNNGHK</sequence>
<name>A0ABC9WHK3_GRUJA</name>
<comment type="caution">
    <text evidence="2">The sequence shown here is derived from an EMBL/GenBank/DDBJ whole genome shotgun (WGS) entry which is preliminary data.</text>
</comment>
<evidence type="ECO:0000313" key="2">
    <source>
        <dbReference type="EMBL" id="GAB0184284.1"/>
    </source>
</evidence>
<dbReference type="EMBL" id="BAAFJT010000002">
    <property type="protein sequence ID" value="GAB0184284.1"/>
    <property type="molecule type" value="Genomic_DNA"/>
</dbReference>
<accession>A0ABC9WHK3</accession>
<feature type="region of interest" description="Disordered" evidence="1">
    <location>
        <begin position="1"/>
        <end position="25"/>
    </location>
</feature>
<dbReference type="Proteomes" id="UP001623348">
    <property type="component" value="Unassembled WGS sequence"/>
</dbReference>
<keyword evidence="3" id="KW-1185">Reference proteome</keyword>
<organism evidence="2 3">
    <name type="scientific">Grus japonensis</name>
    <name type="common">Japanese crane</name>
    <name type="synonym">Red-crowned crane</name>
    <dbReference type="NCBI Taxonomy" id="30415"/>
    <lineage>
        <taxon>Eukaryota</taxon>
        <taxon>Metazoa</taxon>
        <taxon>Chordata</taxon>
        <taxon>Craniata</taxon>
        <taxon>Vertebrata</taxon>
        <taxon>Euteleostomi</taxon>
        <taxon>Archelosauria</taxon>
        <taxon>Archosauria</taxon>
        <taxon>Dinosauria</taxon>
        <taxon>Saurischia</taxon>
        <taxon>Theropoda</taxon>
        <taxon>Coelurosauria</taxon>
        <taxon>Aves</taxon>
        <taxon>Neognathae</taxon>
        <taxon>Neoaves</taxon>
        <taxon>Gruiformes</taxon>
        <taxon>Gruidae</taxon>
        <taxon>Grus</taxon>
    </lineage>
</organism>